<keyword evidence="3" id="KW-1185">Reference proteome</keyword>
<organism evidence="2 3">
    <name type="scientific">Thiorhodovibrio winogradskyi</name>
    <dbReference type="NCBI Taxonomy" id="77007"/>
    <lineage>
        <taxon>Bacteria</taxon>
        <taxon>Pseudomonadati</taxon>
        <taxon>Pseudomonadota</taxon>
        <taxon>Gammaproteobacteria</taxon>
        <taxon>Chromatiales</taxon>
        <taxon>Chromatiaceae</taxon>
        <taxon>Thiorhodovibrio</taxon>
    </lineage>
</organism>
<name>A0ABZ0S9M6_9GAMM</name>
<feature type="region of interest" description="Disordered" evidence="1">
    <location>
        <begin position="1"/>
        <end position="32"/>
    </location>
</feature>
<gene>
    <name evidence="2" type="ORF">Thiowin_02775</name>
</gene>
<dbReference type="Proteomes" id="UP001432180">
    <property type="component" value="Chromosome"/>
</dbReference>
<proteinExistence type="predicted"/>
<evidence type="ECO:0000313" key="3">
    <source>
        <dbReference type="Proteomes" id="UP001432180"/>
    </source>
</evidence>
<evidence type="ECO:0000313" key="2">
    <source>
        <dbReference type="EMBL" id="WPL17736.1"/>
    </source>
</evidence>
<protein>
    <submittedName>
        <fullName evidence="2">Uncharacterized protein</fullName>
    </submittedName>
</protein>
<feature type="compositionally biased region" description="Basic and acidic residues" evidence="1">
    <location>
        <begin position="10"/>
        <end position="23"/>
    </location>
</feature>
<evidence type="ECO:0000256" key="1">
    <source>
        <dbReference type="SAM" id="MobiDB-lite"/>
    </source>
</evidence>
<reference evidence="2 3" key="1">
    <citation type="journal article" date="2023" name="Microorganisms">
        <title>Thiorhodovibrio frisius and Trv. litoralis spp. nov., Two Novel Members from a Clade of Fastidious Purple Sulfur Bacteria That Exhibit Unique Red-Shifted Light-Harvesting Capabilities.</title>
        <authorList>
            <person name="Methner A."/>
            <person name="Kuzyk S.B."/>
            <person name="Petersen J."/>
            <person name="Bauer S."/>
            <person name="Brinkmann H."/>
            <person name="Sichau K."/>
            <person name="Wanner G."/>
            <person name="Wolf J."/>
            <person name="Neumann-Schaal M."/>
            <person name="Henke P."/>
            <person name="Tank M."/>
            <person name="Sproer C."/>
            <person name="Bunk B."/>
            <person name="Overmann J."/>
        </authorList>
    </citation>
    <scope>NUCLEOTIDE SEQUENCE [LARGE SCALE GENOMIC DNA]</scope>
    <source>
        <strain evidence="2 3">DSM 6702</strain>
    </source>
</reference>
<accession>A0ABZ0S9M6</accession>
<sequence>MRFSLPSMKKSADPEYLSRRSSESVRPPSTFREQVISNVSKCLRESNRTGPAIQGISR</sequence>
<dbReference type="EMBL" id="CP121472">
    <property type="protein sequence ID" value="WPL17736.1"/>
    <property type="molecule type" value="Genomic_DNA"/>
</dbReference>